<evidence type="ECO:0000313" key="1">
    <source>
        <dbReference type="EMBL" id="AQY37572.1"/>
    </source>
</evidence>
<dbReference type="AlphaFoldDB" id="A0A9W3XHJ7"/>
<name>A0A9W3XHJ7_BACTU</name>
<organism evidence="1 2">
    <name type="scientific">Bacillus thuringiensis</name>
    <dbReference type="NCBI Taxonomy" id="1428"/>
    <lineage>
        <taxon>Bacteria</taxon>
        <taxon>Bacillati</taxon>
        <taxon>Bacillota</taxon>
        <taxon>Bacilli</taxon>
        <taxon>Bacillales</taxon>
        <taxon>Bacillaceae</taxon>
        <taxon>Bacillus</taxon>
        <taxon>Bacillus cereus group</taxon>
    </lineage>
</organism>
<dbReference type="RefSeq" id="WP_000651465.1">
    <property type="nucleotide sequence ID" value="NZ_JARSYF010000008.1"/>
</dbReference>
<protein>
    <submittedName>
        <fullName evidence="1">Uncharacterized protein</fullName>
    </submittedName>
</protein>
<dbReference type="Proteomes" id="UP000191057">
    <property type="component" value="Chromosome"/>
</dbReference>
<accession>A0A9W3XHJ7</accession>
<sequence length="76" mass="8802">MKDGNDVFTNLKQAFEEAVQYAVVNSMRECNVNEIQRSELLTAVMNEASRRLKERNVPYQDGLANVITGRKKYQDY</sequence>
<evidence type="ECO:0000313" key="2">
    <source>
        <dbReference type="Proteomes" id="UP000191057"/>
    </source>
</evidence>
<proteinExistence type="predicted"/>
<gene>
    <name evidence="1" type="ORF">B4918_05965</name>
</gene>
<reference evidence="1 2" key="1">
    <citation type="submission" date="2017-03" db="EMBL/GenBank/DDBJ databases">
        <title>Complete genome sequence of Bacillus thuringiensis L-7601, a novel melanin producing strain.</title>
        <authorList>
            <person name="Cai J."/>
            <person name="Cao Z."/>
            <person name="Tan T."/>
        </authorList>
    </citation>
    <scope>NUCLEOTIDE SEQUENCE [LARGE SCALE GENOMIC DNA]</scope>
    <source>
        <strain evidence="1 2">L-7601</strain>
    </source>
</reference>
<dbReference type="EMBL" id="CP020002">
    <property type="protein sequence ID" value="AQY37572.1"/>
    <property type="molecule type" value="Genomic_DNA"/>
</dbReference>